<dbReference type="GO" id="GO:0005886">
    <property type="term" value="C:plasma membrane"/>
    <property type="evidence" value="ECO:0007669"/>
    <property type="project" value="TreeGrafter"/>
</dbReference>
<dbReference type="Pfam" id="PF13886">
    <property type="entry name" value="TM7S3_TM198"/>
    <property type="match status" value="1"/>
</dbReference>
<protein>
    <recommendedName>
        <fullName evidence="6">Transmembrane protein 198</fullName>
    </recommendedName>
</protein>
<evidence type="ECO:0000256" key="1">
    <source>
        <dbReference type="ARBA" id="ARBA00004141"/>
    </source>
</evidence>
<keyword evidence="11" id="KW-1185">Reference proteome</keyword>
<feature type="transmembrane region" description="Helical" evidence="8">
    <location>
        <begin position="87"/>
        <end position="105"/>
    </location>
</feature>
<feature type="transmembrane region" description="Helical" evidence="8">
    <location>
        <begin position="59"/>
        <end position="81"/>
    </location>
</feature>
<feature type="transmembrane region" description="Helical" evidence="8">
    <location>
        <begin position="192"/>
        <end position="213"/>
    </location>
</feature>
<dbReference type="EMBL" id="JAIZAY010000018">
    <property type="protein sequence ID" value="KAJ8024958.1"/>
    <property type="molecule type" value="Genomic_DNA"/>
</dbReference>
<name>A0A9Q0YM29_HOLLE</name>
<sequence>MGYPEYLFQIVEARNAKPSKMSSEIVDVEFPMVSWYTEKPSSPTDFPFNKDCNDISYEYDLATCIVCGVCFVFGIIFVFFGYRCFKAVMFLVGFILATSIVFLICEEESNLGRTINACIALGIGILCGLLTMMVEVVGLFMTGVHMGLFTATAVLIVMEQFYAPDLLVIPILITFGLCIIFALLTLKFQKEFVVLATSLIGGAIVTSCADYFLEVFRMVQYIYDRFRLQKSADLCWYSWVVFGLWPFISLIGILVQFTLTSRGYNHKDAAKTKKGRRVELQKIRQKQKHKESKEIMEEPGQKYCDLIRARSRHADIVTQSYLQSIQNHLSPEMQRIASLQHIPSEPNLQITQAPPDLEGDSMPPQTTVSSTTEVKIAGMTEV</sequence>
<accession>A0A9Q0YM29</accession>
<feature type="transmembrane region" description="Helical" evidence="8">
    <location>
        <begin position="117"/>
        <end position="134"/>
    </location>
</feature>
<keyword evidence="3 8" id="KW-0812">Transmembrane</keyword>
<feature type="transmembrane region" description="Helical" evidence="8">
    <location>
        <begin position="234"/>
        <end position="257"/>
    </location>
</feature>
<comment type="caution">
    <text evidence="10">The sequence shown here is derived from an EMBL/GenBank/DDBJ whole genome shotgun (WGS) entry which is preliminary data.</text>
</comment>
<evidence type="ECO:0000313" key="11">
    <source>
        <dbReference type="Proteomes" id="UP001152320"/>
    </source>
</evidence>
<reference evidence="10" key="1">
    <citation type="submission" date="2021-10" db="EMBL/GenBank/DDBJ databases">
        <title>Tropical sea cucumber genome reveals ecological adaptation and Cuvierian tubules defense mechanism.</title>
        <authorList>
            <person name="Chen T."/>
        </authorList>
    </citation>
    <scope>NUCLEOTIDE SEQUENCE</scope>
    <source>
        <strain evidence="10">Nanhai2018</strain>
        <tissue evidence="10">Muscle</tissue>
    </source>
</reference>
<dbReference type="PANTHER" id="PTHR31247">
    <property type="entry name" value="TRANSMEMBRANE PROTEIN 198 FAMILY MEMBER"/>
    <property type="match status" value="1"/>
</dbReference>
<comment type="subcellular location">
    <subcellularLocation>
        <location evidence="1">Membrane</location>
        <topology evidence="1">Multi-pass membrane protein</topology>
    </subcellularLocation>
</comment>
<dbReference type="AlphaFoldDB" id="A0A9Q0YM29"/>
<dbReference type="OrthoDB" id="115781at2759"/>
<gene>
    <name evidence="10" type="ORF">HOLleu_35024</name>
</gene>
<evidence type="ECO:0000256" key="2">
    <source>
        <dbReference type="ARBA" id="ARBA00006244"/>
    </source>
</evidence>
<dbReference type="Proteomes" id="UP001152320">
    <property type="component" value="Chromosome 18"/>
</dbReference>
<evidence type="ECO:0000256" key="5">
    <source>
        <dbReference type="ARBA" id="ARBA00023136"/>
    </source>
</evidence>
<proteinExistence type="inferred from homology"/>
<evidence type="ECO:0000313" key="10">
    <source>
        <dbReference type="EMBL" id="KAJ8024958.1"/>
    </source>
</evidence>
<evidence type="ECO:0000256" key="7">
    <source>
        <dbReference type="SAM" id="MobiDB-lite"/>
    </source>
</evidence>
<evidence type="ECO:0000256" key="8">
    <source>
        <dbReference type="SAM" id="Phobius"/>
    </source>
</evidence>
<keyword evidence="4 8" id="KW-1133">Transmembrane helix</keyword>
<dbReference type="InterPro" id="IPR025256">
    <property type="entry name" value="TM7S3/TM198-like_dom"/>
</dbReference>
<dbReference type="InterPro" id="IPR040236">
    <property type="entry name" value="TMEM198"/>
</dbReference>
<evidence type="ECO:0000256" key="3">
    <source>
        <dbReference type="ARBA" id="ARBA00022692"/>
    </source>
</evidence>
<evidence type="ECO:0000259" key="9">
    <source>
        <dbReference type="Pfam" id="PF13886"/>
    </source>
</evidence>
<evidence type="ECO:0000256" key="4">
    <source>
        <dbReference type="ARBA" id="ARBA00022989"/>
    </source>
</evidence>
<evidence type="ECO:0000256" key="6">
    <source>
        <dbReference type="ARBA" id="ARBA00049737"/>
    </source>
</evidence>
<feature type="domain" description="TM7S3/TM198-like" evidence="9">
    <location>
        <begin position="67"/>
        <end position="257"/>
    </location>
</feature>
<comment type="similarity">
    <text evidence="2">Belongs to the TMEM198 family.</text>
</comment>
<feature type="transmembrane region" description="Helical" evidence="8">
    <location>
        <begin position="165"/>
        <end position="186"/>
    </location>
</feature>
<feature type="region of interest" description="Disordered" evidence="7">
    <location>
        <begin position="347"/>
        <end position="370"/>
    </location>
</feature>
<organism evidence="10 11">
    <name type="scientific">Holothuria leucospilota</name>
    <name type="common">Black long sea cucumber</name>
    <name type="synonym">Mertensiothuria leucospilota</name>
    <dbReference type="NCBI Taxonomy" id="206669"/>
    <lineage>
        <taxon>Eukaryota</taxon>
        <taxon>Metazoa</taxon>
        <taxon>Echinodermata</taxon>
        <taxon>Eleutherozoa</taxon>
        <taxon>Echinozoa</taxon>
        <taxon>Holothuroidea</taxon>
        <taxon>Aspidochirotacea</taxon>
        <taxon>Aspidochirotida</taxon>
        <taxon>Holothuriidae</taxon>
        <taxon>Holothuria</taxon>
    </lineage>
</organism>
<keyword evidence="5 8" id="KW-0472">Membrane</keyword>
<dbReference type="PANTHER" id="PTHR31247:SF5">
    <property type="entry name" value="DUF4203 DOMAIN-CONTAINING PROTEIN"/>
    <property type="match status" value="1"/>
</dbReference>